<proteinExistence type="predicted"/>
<name>A0A1H8ESF2_9ACTN</name>
<dbReference type="AlphaFoldDB" id="A0A1H8ESF2"/>
<evidence type="ECO:0000313" key="1">
    <source>
        <dbReference type="EMBL" id="SEN22064.1"/>
    </source>
</evidence>
<gene>
    <name evidence="1" type="ORF">SAMN05660976_07079</name>
</gene>
<accession>A0A1H8ESF2</accession>
<dbReference type="EMBL" id="FOBF01000023">
    <property type="protein sequence ID" value="SEN22064.1"/>
    <property type="molecule type" value="Genomic_DNA"/>
</dbReference>
<evidence type="ECO:0000313" key="2">
    <source>
        <dbReference type="Proteomes" id="UP000198953"/>
    </source>
</evidence>
<sequence>MRDEERTIFVLLRRRQPVAELVVVGDEFPRLYCEVRPLQGFEEVRSVLVRAWEAVEGRAGIWAIARMKLLRLRLRPSYGGPPISNVVLILDGDRAVLRYRYGPIARWRLRRWRRRLDTNT</sequence>
<dbReference type="Proteomes" id="UP000198953">
    <property type="component" value="Unassembled WGS sequence"/>
</dbReference>
<reference evidence="1 2" key="1">
    <citation type="submission" date="2016-10" db="EMBL/GenBank/DDBJ databases">
        <authorList>
            <person name="de Groot N.N."/>
        </authorList>
    </citation>
    <scope>NUCLEOTIDE SEQUENCE [LARGE SCALE GENOMIC DNA]</scope>
    <source>
        <strain evidence="1 2">DSM 43357</strain>
    </source>
</reference>
<keyword evidence="2" id="KW-1185">Reference proteome</keyword>
<organism evidence="1 2">
    <name type="scientific">Nonomuraea pusilla</name>
    <dbReference type="NCBI Taxonomy" id="46177"/>
    <lineage>
        <taxon>Bacteria</taxon>
        <taxon>Bacillati</taxon>
        <taxon>Actinomycetota</taxon>
        <taxon>Actinomycetes</taxon>
        <taxon>Streptosporangiales</taxon>
        <taxon>Streptosporangiaceae</taxon>
        <taxon>Nonomuraea</taxon>
    </lineage>
</organism>
<protein>
    <submittedName>
        <fullName evidence="1">Uncharacterized protein</fullName>
    </submittedName>
</protein>